<protein>
    <submittedName>
        <fullName evidence="7">MFS general substrate transporter</fullName>
    </submittedName>
</protein>
<proteinExistence type="predicted"/>
<feature type="transmembrane region" description="Helical" evidence="5">
    <location>
        <begin position="124"/>
        <end position="143"/>
    </location>
</feature>
<dbReference type="OrthoDB" id="2351791at2759"/>
<feature type="domain" description="Major facilitator superfamily (MFS) profile" evidence="6">
    <location>
        <begin position="1"/>
        <end position="384"/>
    </location>
</feature>
<feature type="transmembrane region" description="Helical" evidence="5">
    <location>
        <begin position="86"/>
        <end position="104"/>
    </location>
</feature>
<reference evidence="7" key="1">
    <citation type="submission" date="2022-11" db="EMBL/GenBank/DDBJ databases">
        <authorList>
            <person name="Petersen C."/>
        </authorList>
    </citation>
    <scope>NUCLEOTIDE SEQUENCE</scope>
    <source>
        <strain evidence="7">IBT 21917</strain>
    </source>
</reference>
<feature type="transmembrane region" description="Helical" evidence="5">
    <location>
        <begin position="402"/>
        <end position="421"/>
    </location>
</feature>
<dbReference type="PROSITE" id="PS50850">
    <property type="entry name" value="MFS"/>
    <property type="match status" value="1"/>
</dbReference>
<feature type="transmembrane region" description="Helical" evidence="5">
    <location>
        <begin position="155"/>
        <end position="172"/>
    </location>
</feature>
<dbReference type="InterPro" id="IPR011701">
    <property type="entry name" value="MFS"/>
</dbReference>
<name>A0A9W9IKG2_9EURO</name>
<dbReference type="EMBL" id="JAPQKO010000002">
    <property type="protein sequence ID" value="KAJ5178695.1"/>
    <property type="molecule type" value="Genomic_DNA"/>
</dbReference>
<evidence type="ECO:0000256" key="5">
    <source>
        <dbReference type="SAM" id="Phobius"/>
    </source>
</evidence>
<comment type="caution">
    <text evidence="7">The sequence shown here is derived from an EMBL/GenBank/DDBJ whole genome shotgun (WGS) entry which is preliminary data.</text>
</comment>
<accession>A0A9W9IKG2</accession>
<dbReference type="Gene3D" id="1.20.1250.20">
    <property type="entry name" value="MFS general substrate transporter like domains"/>
    <property type="match status" value="1"/>
</dbReference>
<dbReference type="PANTHER" id="PTHR23501:SF59">
    <property type="entry name" value="MAJOR FACILITATOR SUPERFAMILY (MFS) PROFILE DOMAIN-CONTAINING PROTEIN-RELATED"/>
    <property type="match status" value="1"/>
</dbReference>
<dbReference type="AlphaFoldDB" id="A0A9W9IKG2"/>
<evidence type="ECO:0000256" key="4">
    <source>
        <dbReference type="ARBA" id="ARBA00023136"/>
    </source>
</evidence>
<dbReference type="InterPro" id="IPR020846">
    <property type="entry name" value="MFS_dom"/>
</dbReference>
<evidence type="ECO:0000313" key="7">
    <source>
        <dbReference type="EMBL" id="KAJ5178695.1"/>
    </source>
</evidence>
<keyword evidence="8" id="KW-1185">Reference proteome</keyword>
<dbReference type="Pfam" id="PF07690">
    <property type="entry name" value="MFS_1"/>
    <property type="match status" value="1"/>
</dbReference>
<feature type="transmembrane region" description="Helical" evidence="5">
    <location>
        <begin position="193"/>
        <end position="214"/>
    </location>
</feature>
<dbReference type="GO" id="GO:0022857">
    <property type="term" value="F:transmembrane transporter activity"/>
    <property type="evidence" value="ECO:0007669"/>
    <property type="project" value="InterPro"/>
</dbReference>
<evidence type="ECO:0000313" key="8">
    <source>
        <dbReference type="Proteomes" id="UP001146351"/>
    </source>
</evidence>
<evidence type="ECO:0000259" key="6">
    <source>
        <dbReference type="PROSITE" id="PS50850"/>
    </source>
</evidence>
<dbReference type="Gene3D" id="1.20.1720.10">
    <property type="entry name" value="Multidrug resistance protein D"/>
    <property type="match status" value="1"/>
</dbReference>
<feature type="transmembrane region" description="Helical" evidence="5">
    <location>
        <begin position="324"/>
        <end position="344"/>
    </location>
</feature>
<evidence type="ECO:0000256" key="1">
    <source>
        <dbReference type="ARBA" id="ARBA00004141"/>
    </source>
</evidence>
<evidence type="ECO:0000256" key="3">
    <source>
        <dbReference type="ARBA" id="ARBA00022989"/>
    </source>
</evidence>
<feature type="transmembrane region" description="Helical" evidence="5">
    <location>
        <begin position="285"/>
        <end position="312"/>
    </location>
</feature>
<feature type="transmembrane region" description="Helical" evidence="5">
    <location>
        <begin position="56"/>
        <end position="80"/>
    </location>
</feature>
<dbReference type="PANTHER" id="PTHR23501">
    <property type="entry name" value="MAJOR FACILITATOR SUPERFAMILY"/>
    <property type="match status" value="1"/>
</dbReference>
<organism evidence="7 8">
    <name type="scientific">Penicillium capsulatum</name>
    <dbReference type="NCBI Taxonomy" id="69766"/>
    <lineage>
        <taxon>Eukaryota</taxon>
        <taxon>Fungi</taxon>
        <taxon>Dikarya</taxon>
        <taxon>Ascomycota</taxon>
        <taxon>Pezizomycotina</taxon>
        <taxon>Eurotiomycetes</taxon>
        <taxon>Eurotiomycetidae</taxon>
        <taxon>Eurotiales</taxon>
        <taxon>Aspergillaceae</taxon>
        <taxon>Penicillium</taxon>
    </lineage>
</organism>
<dbReference type="InterPro" id="IPR036259">
    <property type="entry name" value="MFS_trans_sf"/>
</dbReference>
<dbReference type="SUPFAM" id="SSF103473">
    <property type="entry name" value="MFS general substrate transporter"/>
    <property type="match status" value="1"/>
</dbReference>
<reference evidence="7" key="2">
    <citation type="journal article" date="2023" name="IMA Fungus">
        <title>Comparative genomic study of the Penicillium genus elucidates a diverse pangenome and 15 lateral gene transfer events.</title>
        <authorList>
            <person name="Petersen C."/>
            <person name="Sorensen T."/>
            <person name="Nielsen M.R."/>
            <person name="Sondergaard T.E."/>
            <person name="Sorensen J.L."/>
            <person name="Fitzpatrick D.A."/>
            <person name="Frisvad J.C."/>
            <person name="Nielsen K.L."/>
        </authorList>
    </citation>
    <scope>NUCLEOTIDE SEQUENCE</scope>
    <source>
        <strain evidence="7">IBT 21917</strain>
    </source>
</reference>
<keyword evidence="3 5" id="KW-1133">Transmembrane helix</keyword>
<keyword evidence="2 5" id="KW-0812">Transmembrane</keyword>
<sequence length="448" mass="47774">MAIASFTAGTIVASRAMSGTTLLVGRSIQGLGAGGITNLSEVILTDLVPLRLRGRYLAYLNSVWALGSTTGPVIGAAFAQKVTWRWIFYINLPLIAAGCALLAMATPFKSPPAAVGRKIENIDLAGILLFTAGIISVLIPITWGGTMYPWSSWHTVVPLVVGCVVLLSFVVYESYVAAEPVIQMALFRTRSLVVSYISTVTHGLILSCGLYYLPFYFQAVQGYSPVISGVALFPVTFTVVPGAMATGVFISRTGHYRGIIWAGWLVTMVGLGLTCLVRVNTPNVLWIVCLVVIGLGIGILFSSLNIAVLAAAKQQHQQAAAATMFTFFRALGQTLGVAIGGTIFSNRVRASLLAQPAVLAMSRTASGGHHLDVVALVQLTDQTSDPTSRDQLRKVYVDSLRVVWAVCCAMSGVTALVSLGLRRYNLSRTTTREAPQDITITSVETRGK</sequence>
<dbReference type="GO" id="GO:0005886">
    <property type="term" value="C:plasma membrane"/>
    <property type="evidence" value="ECO:0007669"/>
    <property type="project" value="TreeGrafter"/>
</dbReference>
<gene>
    <name evidence="7" type="ORF">N7492_001905</name>
</gene>
<feature type="transmembrane region" description="Helical" evidence="5">
    <location>
        <begin position="258"/>
        <end position="279"/>
    </location>
</feature>
<feature type="transmembrane region" description="Helical" evidence="5">
    <location>
        <begin position="226"/>
        <end position="251"/>
    </location>
</feature>
<dbReference type="PRINTS" id="PR01036">
    <property type="entry name" value="TCRTETB"/>
</dbReference>
<comment type="subcellular location">
    <subcellularLocation>
        <location evidence="1">Membrane</location>
        <topology evidence="1">Multi-pass membrane protein</topology>
    </subcellularLocation>
</comment>
<keyword evidence="4 5" id="KW-0472">Membrane</keyword>
<dbReference type="Proteomes" id="UP001146351">
    <property type="component" value="Unassembled WGS sequence"/>
</dbReference>
<evidence type="ECO:0000256" key="2">
    <source>
        <dbReference type="ARBA" id="ARBA00022692"/>
    </source>
</evidence>